<dbReference type="CTD" id="20241125"/>
<name>V3ZLM5_LOTGI</name>
<evidence type="ECO:0000256" key="4">
    <source>
        <dbReference type="ARBA" id="ARBA00022679"/>
    </source>
</evidence>
<evidence type="ECO:0000256" key="5">
    <source>
        <dbReference type="ARBA" id="ARBA00022692"/>
    </source>
</evidence>
<dbReference type="InterPro" id="IPR008166">
    <property type="entry name" value="Glyco_transf_92"/>
</dbReference>
<dbReference type="Proteomes" id="UP000030746">
    <property type="component" value="Unassembled WGS sequence"/>
</dbReference>
<comment type="subcellular location">
    <subcellularLocation>
        <location evidence="1">Membrane</location>
        <topology evidence="1">Single-pass membrane protein</topology>
    </subcellularLocation>
</comment>
<comment type="similarity">
    <text evidence="2 8">Belongs to the glycosyltransferase 92 family.</text>
</comment>
<evidence type="ECO:0000313" key="9">
    <source>
        <dbReference type="EMBL" id="ESO83320.1"/>
    </source>
</evidence>
<feature type="transmembrane region" description="Helical" evidence="8">
    <location>
        <begin position="7"/>
        <end position="25"/>
    </location>
</feature>
<evidence type="ECO:0000256" key="7">
    <source>
        <dbReference type="ARBA" id="ARBA00023136"/>
    </source>
</evidence>
<sequence length="431" mass="49271">MKTFRGVLYIVTAVFIIGVVYYLGLDGTTIISSPRSRYKEISNWILQREGAPGNSTISYIKTNGIETYLLSAVVRPRTDQTFQIILNSLDFTKGRGDFLCCLISETSLITIPANFQFIYRHLKFMPAITQTFYPAPYDATQYSCDVSKTDLGNPVTKATLALRSSCSNENKDYLSVVYPKRVSNGLAICAKVICGEEIGPARLTEWFEIQKLLGVDKIVLYDYKCPLSIQTIFQYYVAEGILDVVPFSLPGNPERGYTANNRVYPQFYHDEEITVMDCHERLSGYQYILVSNIEDILLPRQHLTVKDLLKNLSESHPQAGGFYFQVQYHVEEWGNDLEVPDSYFQQYLKSTKPTSQFLKYIYIPSRSQSPPDDRFKNISPFHEQYVEPSLATIHHYGKCPEGLKDCFPETMADKTVTKYQKMLLNNTRTVL</sequence>
<dbReference type="AlphaFoldDB" id="V3ZLM5"/>
<keyword evidence="7 8" id="KW-0472">Membrane</keyword>
<dbReference type="EC" id="2.4.1.-" evidence="8"/>
<evidence type="ECO:0000256" key="2">
    <source>
        <dbReference type="ARBA" id="ARBA00007647"/>
    </source>
</evidence>
<dbReference type="GO" id="GO:0016020">
    <property type="term" value="C:membrane"/>
    <property type="evidence" value="ECO:0007669"/>
    <property type="project" value="UniProtKB-SubCell"/>
</dbReference>
<dbReference type="RefSeq" id="XP_009065926.1">
    <property type="nucleotide sequence ID" value="XM_009067678.1"/>
</dbReference>
<gene>
    <name evidence="9" type="ORF">LOTGIDRAFT_169342</name>
</gene>
<reference evidence="9 10" key="1">
    <citation type="journal article" date="2013" name="Nature">
        <title>Insights into bilaterian evolution from three spiralian genomes.</title>
        <authorList>
            <person name="Simakov O."/>
            <person name="Marletaz F."/>
            <person name="Cho S.J."/>
            <person name="Edsinger-Gonzales E."/>
            <person name="Havlak P."/>
            <person name="Hellsten U."/>
            <person name="Kuo D.H."/>
            <person name="Larsson T."/>
            <person name="Lv J."/>
            <person name="Arendt D."/>
            <person name="Savage R."/>
            <person name="Osoegawa K."/>
            <person name="de Jong P."/>
            <person name="Grimwood J."/>
            <person name="Chapman J.A."/>
            <person name="Shapiro H."/>
            <person name="Aerts A."/>
            <person name="Otillar R.P."/>
            <person name="Terry A.Y."/>
            <person name="Boore J.L."/>
            <person name="Grigoriev I.V."/>
            <person name="Lindberg D.R."/>
            <person name="Seaver E.C."/>
            <person name="Weisblat D.A."/>
            <person name="Putnam N.H."/>
            <person name="Rokhsar D.S."/>
        </authorList>
    </citation>
    <scope>NUCLEOTIDE SEQUENCE [LARGE SCALE GENOMIC DNA]</scope>
</reference>
<keyword evidence="10" id="KW-1185">Reference proteome</keyword>
<dbReference type="HOGENOM" id="CLU_623012_0_0_1"/>
<evidence type="ECO:0000256" key="6">
    <source>
        <dbReference type="ARBA" id="ARBA00022989"/>
    </source>
</evidence>
<organism evidence="9 10">
    <name type="scientific">Lottia gigantea</name>
    <name type="common">Giant owl limpet</name>
    <dbReference type="NCBI Taxonomy" id="225164"/>
    <lineage>
        <taxon>Eukaryota</taxon>
        <taxon>Metazoa</taxon>
        <taxon>Spiralia</taxon>
        <taxon>Lophotrochozoa</taxon>
        <taxon>Mollusca</taxon>
        <taxon>Gastropoda</taxon>
        <taxon>Patellogastropoda</taxon>
        <taxon>Lottioidea</taxon>
        <taxon>Lottiidae</taxon>
        <taxon>Lottia</taxon>
    </lineage>
</organism>
<protein>
    <recommendedName>
        <fullName evidence="8">Glycosyltransferase family 92 protein</fullName>
        <ecNumber evidence="8">2.4.1.-</ecNumber>
    </recommendedName>
</protein>
<proteinExistence type="inferred from homology"/>
<keyword evidence="5 8" id="KW-0812">Transmembrane</keyword>
<dbReference type="PANTHER" id="PTHR21461:SF69">
    <property type="entry name" value="GLYCOSYLTRANSFERASE FAMILY 92 PROTEIN"/>
    <property type="match status" value="1"/>
</dbReference>
<keyword evidence="6 8" id="KW-1133">Transmembrane helix</keyword>
<dbReference type="EMBL" id="KB203711">
    <property type="protein sequence ID" value="ESO83320.1"/>
    <property type="molecule type" value="Genomic_DNA"/>
</dbReference>
<dbReference type="OrthoDB" id="6042617at2759"/>
<keyword evidence="3 8" id="KW-0328">Glycosyltransferase</keyword>
<dbReference type="GeneID" id="20241125"/>
<evidence type="ECO:0000313" key="10">
    <source>
        <dbReference type="Proteomes" id="UP000030746"/>
    </source>
</evidence>
<evidence type="ECO:0000256" key="1">
    <source>
        <dbReference type="ARBA" id="ARBA00004167"/>
    </source>
</evidence>
<dbReference type="PANTHER" id="PTHR21461">
    <property type="entry name" value="GLYCOSYLTRANSFERASE FAMILY 92 PROTEIN"/>
    <property type="match status" value="1"/>
</dbReference>
<evidence type="ECO:0000256" key="8">
    <source>
        <dbReference type="RuleBase" id="RU366017"/>
    </source>
</evidence>
<dbReference type="KEGG" id="lgi:LOTGIDRAFT_169342"/>
<dbReference type="OMA" id="IEWFEYQ"/>
<keyword evidence="4 8" id="KW-0808">Transferase</keyword>
<accession>V3ZLM5</accession>
<dbReference type="GO" id="GO:0016757">
    <property type="term" value="F:glycosyltransferase activity"/>
    <property type="evidence" value="ECO:0007669"/>
    <property type="project" value="UniProtKB-UniRule"/>
</dbReference>
<evidence type="ECO:0000256" key="3">
    <source>
        <dbReference type="ARBA" id="ARBA00022676"/>
    </source>
</evidence>
<dbReference type="GO" id="GO:0005737">
    <property type="term" value="C:cytoplasm"/>
    <property type="evidence" value="ECO:0007669"/>
    <property type="project" value="TreeGrafter"/>
</dbReference>
<dbReference type="Pfam" id="PF01697">
    <property type="entry name" value="Glyco_transf_92"/>
    <property type="match status" value="1"/>
</dbReference>